<reference evidence="1 2" key="1">
    <citation type="submission" date="2017-10" db="EMBL/GenBank/DDBJ databases">
        <title>Extensive intraspecific genome diversity in a model arbuscular mycorrhizal fungus.</title>
        <authorList>
            <person name="Chen E.C.H."/>
            <person name="Morin E."/>
            <person name="Baudet D."/>
            <person name="Noel J."/>
            <person name="Ndikumana S."/>
            <person name="Charron P."/>
            <person name="St-Onge C."/>
            <person name="Giorgi J."/>
            <person name="Grigoriev I.V."/>
            <person name="Roux C."/>
            <person name="Martin F.M."/>
            <person name="Corradi N."/>
        </authorList>
    </citation>
    <scope>NUCLEOTIDE SEQUENCE [LARGE SCALE GENOMIC DNA]</scope>
    <source>
        <strain evidence="1 2">A1</strain>
    </source>
</reference>
<evidence type="ECO:0000313" key="1">
    <source>
        <dbReference type="EMBL" id="PKC66059.1"/>
    </source>
</evidence>
<dbReference type="VEuPathDB" id="FungiDB:FUN_021716"/>
<accession>A0A2N0RRY9</accession>
<evidence type="ECO:0000313" key="2">
    <source>
        <dbReference type="Proteomes" id="UP000232688"/>
    </source>
</evidence>
<comment type="caution">
    <text evidence="1">The sequence shown here is derived from an EMBL/GenBank/DDBJ whole genome shotgun (WGS) entry which is preliminary data.</text>
</comment>
<reference evidence="1 2" key="2">
    <citation type="submission" date="2017-10" db="EMBL/GenBank/DDBJ databases">
        <title>Genome analyses suggest a sexual origin of heterokaryosis in a supposedly ancient asexual fungus.</title>
        <authorList>
            <person name="Corradi N."/>
            <person name="Sedzielewska K."/>
            <person name="Noel J."/>
            <person name="Charron P."/>
            <person name="Farinelli L."/>
            <person name="Marton T."/>
            <person name="Kruger M."/>
            <person name="Pelin A."/>
            <person name="Brachmann A."/>
            <person name="Corradi N."/>
        </authorList>
    </citation>
    <scope>NUCLEOTIDE SEQUENCE [LARGE SCALE GENOMIC DNA]</scope>
    <source>
        <strain evidence="1 2">A1</strain>
    </source>
</reference>
<sequence length="133" mass="15616">MKQITLSLEQEKNRKREFEKDTSESMIVEAKAEGHNDVLFTFDPQKYFLGECKSSKSYLGELSKSINDRLLKNPLVEKTELANEIITKGKDNNQSYLNKFMPDFSILKDDDTISFRFSYFVKIEYRIKLHTTN</sequence>
<organism evidence="1 2">
    <name type="scientific">Rhizophagus irregularis</name>
    <dbReference type="NCBI Taxonomy" id="588596"/>
    <lineage>
        <taxon>Eukaryota</taxon>
        <taxon>Fungi</taxon>
        <taxon>Fungi incertae sedis</taxon>
        <taxon>Mucoromycota</taxon>
        <taxon>Glomeromycotina</taxon>
        <taxon>Glomeromycetes</taxon>
        <taxon>Glomerales</taxon>
        <taxon>Glomeraceae</taxon>
        <taxon>Rhizophagus</taxon>
    </lineage>
</organism>
<dbReference type="AlphaFoldDB" id="A0A2N0RRY9"/>
<dbReference type="VEuPathDB" id="FungiDB:RhiirFUN_003568"/>
<proteinExistence type="predicted"/>
<protein>
    <submittedName>
        <fullName evidence="1">Uncharacterized protein</fullName>
    </submittedName>
</protein>
<dbReference type="VEuPathDB" id="FungiDB:RhiirA1_419776"/>
<dbReference type="Proteomes" id="UP000232688">
    <property type="component" value="Unassembled WGS sequence"/>
</dbReference>
<gene>
    <name evidence="1" type="ORF">RhiirA1_419776</name>
</gene>
<name>A0A2N0RRY9_9GLOM</name>
<dbReference type="EMBL" id="LLXH01000490">
    <property type="protein sequence ID" value="PKC66059.1"/>
    <property type="molecule type" value="Genomic_DNA"/>
</dbReference>